<evidence type="ECO:0000313" key="9">
    <source>
        <dbReference type="EMBL" id="MBC8568628.1"/>
    </source>
</evidence>
<dbReference type="GO" id="GO:0005886">
    <property type="term" value="C:plasma membrane"/>
    <property type="evidence" value="ECO:0007669"/>
    <property type="project" value="UniProtKB-SubCell"/>
</dbReference>
<feature type="transmembrane region" description="Helical" evidence="8">
    <location>
        <begin position="94"/>
        <end position="111"/>
    </location>
</feature>
<dbReference type="InterPro" id="IPR000522">
    <property type="entry name" value="ABC_transptr_permease_BtuC"/>
</dbReference>
<comment type="similarity">
    <text evidence="2">Belongs to the binding-protein-dependent transport system permease family. FecCD subfamily.</text>
</comment>
<evidence type="ECO:0000256" key="5">
    <source>
        <dbReference type="ARBA" id="ARBA00022692"/>
    </source>
</evidence>
<accession>A0A926E8Z1</accession>
<keyword evidence="5 8" id="KW-0812">Transmembrane</keyword>
<dbReference type="SUPFAM" id="SSF81345">
    <property type="entry name" value="ABC transporter involved in vitamin B12 uptake, BtuC"/>
    <property type="match status" value="1"/>
</dbReference>
<evidence type="ECO:0000256" key="7">
    <source>
        <dbReference type="ARBA" id="ARBA00023136"/>
    </source>
</evidence>
<organism evidence="9 10">
    <name type="scientific">Lentihominibacter hominis</name>
    <dbReference type="NCBI Taxonomy" id="2763645"/>
    <lineage>
        <taxon>Bacteria</taxon>
        <taxon>Bacillati</taxon>
        <taxon>Bacillota</taxon>
        <taxon>Clostridia</taxon>
        <taxon>Peptostreptococcales</taxon>
        <taxon>Anaerovoracaceae</taxon>
        <taxon>Lentihominibacter</taxon>
    </lineage>
</organism>
<feature type="transmembrane region" description="Helical" evidence="8">
    <location>
        <begin position="117"/>
        <end position="138"/>
    </location>
</feature>
<feature type="transmembrane region" description="Helical" evidence="8">
    <location>
        <begin position="281"/>
        <end position="299"/>
    </location>
</feature>
<dbReference type="AlphaFoldDB" id="A0A926E8Z1"/>
<feature type="transmembrane region" description="Helical" evidence="8">
    <location>
        <begin position="240"/>
        <end position="269"/>
    </location>
</feature>
<dbReference type="PANTHER" id="PTHR30472">
    <property type="entry name" value="FERRIC ENTEROBACTIN TRANSPORT SYSTEM PERMEASE PROTEIN"/>
    <property type="match status" value="1"/>
</dbReference>
<keyword evidence="3" id="KW-0813">Transport</keyword>
<keyword evidence="6 8" id="KW-1133">Transmembrane helix</keyword>
<keyword evidence="4" id="KW-1003">Cell membrane</keyword>
<evidence type="ECO:0000313" key="10">
    <source>
        <dbReference type="Proteomes" id="UP000610862"/>
    </source>
</evidence>
<keyword evidence="7 8" id="KW-0472">Membrane</keyword>
<keyword evidence="10" id="KW-1185">Reference proteome</keyword>
<evidence type="ECO:0000256" key="2">
    <source>
        <dbReference type="ARBA" id="ARBA00007935"/>
    </source>
</evidence>
<dbReference type="CDD" id="cd06550">
    <property type="entry name" value="TM_ABC_iron-siderophores_like"/>
    <property type="match status" value="1"/>
</dbReference>
<comment type="subcellular location">
    <subcellularLocation>
        <location evidence="1">Cell membrane</location>
        <topology evidence="1">Multi-pass membrane protein</topology>
    </subcellularLocation>
</comment>
<proteinExistence type="inferred from homology"/>
<name>A0A926E8Z1_9FIRM</name>
<feature type="transmembrane region" description="Helical" evidence="8">
    <location>
        <begin position="65"/>
        <end position="82"/>
    </location>
</feature>
<dbReference type="GO" id="GO:0022857">
    <property type="term" value="F:transmembrane transporter activity"/>
    <property type="evidence" value="ECO:0007669"/>
    <property type="project" value="InterPro"/>
</dbReference>
<protein>
    <submittedName>
        <fullName evidence="9">Iron ABC transporter permease</fullName>
    </submittedName>
</protein>
<evidence type="ECO:0000256" key="6">
    <source>
        <dbReference type="ARBA" id="ARBA00022989"/>
    </source>
</evidence>
<dbReference type="GO" id="GO:0033214">
    <property type="term" value="P:siderophore-iron import into cell"/>
    <property type="evidence" value="ECO:0007669"/>
    <property type="project" value="TreeGrafter"/>
</dbReference>
<feature type="transmembrane region" description="Helical" evidence="8">
    <location>
        <begin position="311"/>
        <end position="330"/>
    </location>
</feature>
<evidence type="ECO:0000256" key="4">
    <source>
        <dbReference type="ARBA" id="ARBA00022475"/>
    </source>
</evidence>
<reference evidence="9" key="1">
    <citation type="submission" date="2020-08" db="EMBL/GenBank/DDBJ databases">
        <title>Genome public.</title>
        <authorList>
            <person name="Liu C."/>
            <person name="Sun Q."/>
        </authorList>
    </citation>
    <scope>NUCLEOTIDE SEQUENCE</scope>
    <source>
        <strain evidence="9">NSJ-24</strain>
    </source>
</reference>
<sequence length="337" mass="35867">MKKRKNIMFFLSIILAVLVMLSVMAGRFSISLQDIVEIVGSKIDGSSLSVSGHETVLFQSRLPRIAAAILIGCGLSVSGAGYQGIFRNPMVSPDLLGASAGAGFGAALGFLCGMPTLAVQLTAFFSGITAVMVTRLISRMVGGHTDNNRLLLVLSGIVVSSLFQAFISIIKYVADPFDTMPSIAFWLMGGLTYVTLSDMLFLLIPIILGTAILMMLRWRINLLSFGADEARAMGVPVKKYQGIIILCATFMTAACVAVGGMIGWVGLIVPHFARLMVGSDYKHMLPCSAILGAIFLLLVDDVARCAFPQELPIGILTAIVGAPVFVVLLARGRKGFL</sequence>
<dbReference type="Proteomes" id="UP000610862">
    <property type="component" value="Unassembled WGS sequence"/>
</dbReference>
<dbReference type="PANTHER" id="PTHR30472:SF70">
    <property type="entry name" value="MOLYBDATE IMPORT SYSTEM PERMEASE PROTEIN MOLB"/>
    <property type="match status" value="1"/>
</dbReference>
<comment type="caution">
    <text evidence="9">The sequence shown here is derived from an EMBL/GenBank/DDBJ whole genome shotgun (WGS) entry which is preliminary data.</text>
</comment>
<evidence type="ECO:0000256" key="8">
    <source>
        <dbReference type="SAM" id="Phobius"/>
    </source>
</evidence>
<dbReference type="Pfam" id="PF01032">
    <property type="entry name" value="FecCD"/>
    <property type="match status" value="1"/>
</dbReference>
<dbReference type="EMBL" id="JACRTA010000002">
    <property type="protein sequence ID" value="MBC8568628.1"/>
    <property type="molecule type" value="Genomic_DNA"/>
</dbReference>
<feature type="transmembrane region" description="Helical" evidence="8">
    <location>
        <begin position="150"/>
        <end position="173"/>
    </location>
</feature>
<dbReference type="FunFam" id="1.10.3470.10:FF:000001">
    <property type="entry name" value="Vitamin B12 ABC transporter permease BtuC"/>
    <property type="match status" value="1"/>
</dbReference>
<evidence type="ECO:0000256" key="3">
    <source>
        <dbReference type="ARBA" id="ARBA00022448"/>
    </source>
</evidence>
<evidence type="ECO:0000256" key="1">
    <source>
        <dbReference type="ARBA" id="ARBA00004651"/>
    </source>
</evidence>
<dbReference type="Gene3D" id="1.10.3470.10">
    <property type="entry name" value="ABC transporter involved in vitamin B12 uptake, BtuC"/>
    <property type="match status" value="1"/>
</dbReference>
<dbReference type="RefSeq" id="WP_187525370.1">
    <property type="nucleotide sequence ID" value="NZ_JACRTA010000002.1"/>
</dbReference>
<dbReference type="InterPro" id="IPR037294">
    <property type="entry name" value="ABC_BtuC-like"/>
</dbReference>
<gene>
    <name evidence="9" type="ORF">H8692_07655</name>
</gene>